<reference evidence="9 10" key="1">
    <citation type="submission" date="2014-06" db="EMBL/GenBank/DDBJ databases">
        <authorList>
            <consortium name="DOE Joint Genome Institute"/>
            <person name="Kuo A."/>
            <person name="Kohler A."/>
            <person name="Nagy L.G."/>
            <person name="Floudas D."/>
            <person name="Copeland A."/>
            <person name="Barry K.W."/>
            <person name="Cichocki N."/>
            <person name="Veneault-Fourrey C."/>
            <person name="LaButti K."/>
            <person name="Lindquist E.A."/>
            <person name="Lipzen A."/>
            <person name="Lundell T."/>
            <person name="Morin E."/>
            <person name="Murat C."/>
            <person name="Sun H."/>
            <person name="Tunlid A."/>
            <person name="Henrissat B."/>
            <person name="Grigoriev I.V."/>
            <person name="Hibbett D.S."/>
            <person name="Martin F."/>
            <person name="Nordberg H.P."/>
            <person name="Cantor M.N."/>
            <person name="Hua S.X."/>
        </authorList>
    </citation>
    <scope>NUCLEOTIDE SEQUENCE [LARGE SCALE GENOMIC DNA]</scope>
    <source>
        <strain evidence="9 10">ATCC 200175</strain>
    </source>
</reference>
<dbReference type="HOGENOM" id="CLU_024212_0_0_1"/>
<name>A0A0C9TG14_PAXIN</name>
<feature type="compositionally biased region" description="Low complexity" evidence="6">
    <location>
        <begin position="663"/>
        <end position="672"/>
    </location>
</feature>
<dbReference type="GO" id="GO:0009378">
    <property type="term" value="F:four-way junction helicase activity"/>
    <property type="evidence" value="ECO:0007669"/>
    <property type="project" value="TreeGrafter"/>
</dbReference>
<dbReference type="PROSITE" id="PS51192">
    <property type="entry name" value="HELICASE_ATP_BIND_1"/>
    <property type="match status" value="1"/>
</dbReference>
<feature type="compositionally biased region" description="Polar residues" evidence="6">
    <location>
        <begin position="1"/>
        <end position="12"/>
    </location>
</feature>
<dbReference type="SUPFAM" id="SSF52540">
    <property type="entry name" value="P-loop containing nucleoside triphosphate hydrolases"/>
    <property type="match status" value="1"/>
</dbReference>
<dbReference type="GO" id="GO:0000724">
    <property type="term" value="P:double-strand break repair via homologous recombination"/>
    <property type="evidence" value="ECO:0007669"/>
    <property type="project" value="TreeGrafter"/>
</dbReference>
<dbReference type="PROSITE" id="PS51194">
    <property type="entry name" value="HELICASE_CTER"/>
    <property type="match status" value="1"/>
</dbReference>
<dbReference type="GO" id="GO:0005694">
    <property type="term" value="C:chromosome"/>
    <property type="evidence" value="ECO:0007669"/>
    <property type="project" value="TreeGrafter"/>
</dbReference>
<evidence type="ECO:0000256" key="2">
    <source>
        <dbReference type="ARBA" id="ARBA00022741"/>
    </source>
</evidence>
<dbReference type="GO" id="GO:0043138">
    <property type="term" value="F:3'-5' DNA helicase activity"/>
    <property type="evidence" value="ECO:0007669"/>
    <property type="project" value="UniProtKB-EC"/>
</dbReference>
<keyword evidence="10" id="KW-1185">Reference proteome</keyword>
<dbReference type="EMBL" id="KN820466">
    <property type="protein sequence ID" value="KIJ06176.1"/>
    <property type="molecule type" value="Genomic_DNA"/>
</dbReference>
<dbReference type="InterPro" id="IPR014001">
    <property type="entry name" value="Helicase_ATP-bd"/>
</dbReference>
<evidence type="ECO:0000256" key="6">
    <source>
        <dbReference type="SAM" id="MobiDB-lite"/>
    </source>
</evidence>
<feature type="region of interest" description="Disordered" evidence="6">
    <location>
        <begin position="1"/>
        <end position="35"/>
    </location>
</feature>
<dbReference type="GO" id="GO:0005737">
    <property type="term" value="C:cytoplasm"/>
    <property type="evidence" value="ECO:0007669"/>
    <property type="project" value="TreeGrafter"/>
</dbReference>
<dbReference type="Pfam" id="PF00271">
    <property type="entry name" value="Helicase_C"/>
    <property type="match status" value="1"/>
</dbReference>
<dbReference type="GO" id="GO:0003676">
    <property type="term" value="F:nucleic acid binding"/>
    <property type="evidence" value="ECO:0007669"/>
    <property type="project" value="InterPro"/>
</dbReference>
<feature type="domain" description="Helicase C-terminal" evidence="8">
    <location>
        <begin position="336"/>
        <end position="496"/>
    </location>
</feature>
<protein>
    <recommendedName>
        <fullName evidence="5">DNA 3'-5' helicase</fullName>
        <ecNumber evidence="5">5.6.2.4</ecNumber>
    </recommendedName>
</protein>
<dbReference type="PANTHER" id="PTHR13710">
    <property type="entry name" value="DNA HELICASE RECQ FAMILY MEMBER"/>
    <property type="match status" value="1"/>
</dbReference>
<accession>A0A0C9TG14</accession>
<evidence type="ECO:0000313" key="9">
    <source>
        <dbReference type="EMBL" id="KIJ06176.1"/>
    </source>
</evidence>
<evidence type="ECO:0000256" key="5">
    <source>
        <dbReference type="ARBA" id="ARBA00034808"/>
    </source>
</evidence>
<dbReference type="InterPro" id="IPR011545">
    <property type="entry name" value="DEAD/DEAH_box_helicase_dom"/>
</dbReference>
<dbReference type="SMART" id="SM00487">
    <property type="entry name" value="DEXDc"/>
    <property type="match status" value="1"/>
</dbReference>
<dbReference type="Pfam" id="PF00270">
    <property type="entry name" value="DEAD"/>
    <property type="match status" value="1"/>
</dbReference>
<sequence>MSENFPPTSVSQWPPIRHRSSDIPPVTPARNPNQPSLILSRLDAAFPSPSDSPRTPLTDTKNIKRRRYQNGYEIRQQTPSYKPYTKQRTGRKRQHAIAFDDIQALQPQREITHQRWDELAHTAGILPENNTLRQFQVDCANLVLSRSQDVCVIAPTGQGKSMLWVLPLLIQRTGCSLVVTPYTSLGLEGQSRNLNMGLPSVFVHAGQKGTKLIGDIAGGRYRVIFACPEMLESPAFAEILHSTSFQACISGIYVDEAHLVNESASWRPAYTRIHLLRQVIGHRIPLIAISATLPSTYRRSLITHIGLHEDAILINLGNFRPELSTVVMYMEHEANSFKDLVFLLRHGVRKESIEKTIVYIDDLEMLTALLWSLQSRLVTLGLPPTLVDIHHAGLSSDHQEKSLKDFESGETRILLASEKIGAGINFSGVSQVIQYLIRGLTLVRWSQRHGRGARDPGSTAVGILLVEKKMQKEEGLSPEAPGNEDPGILELVQSTDCCQAVLDRHLENPPRPNSPASASRCCSNCYPSLRPAREHQWIMENPEANAKQTSARRKLPEQQVDEIYQQLIKWRQKIWRDEWMEKWPGYGPKSLVSDADLECVAKSATTIRSLDILQPLVHIAHWSQLGPPLFSAITIAVIDIVGEGEGTQSRGLGGGVGQRLEGVASGGEVESGPGKGSMGADVSREGTRATVARSAGKLQPWEHIITF</sequence>
<dbReference type="SMART" id="SM00490">
    <property type="entry name" value="HELICc"/>
    <property type="match status" value="1"/>
</dbReference>
<evidence type="ECO:0000313" key="10">
    <source>
        <dbReference type="Proteomes" id="UP000053647"/>
    </source>
</evidence>
<proteinExistence type="inferred from homology"/>
<dbReference type="EC" id="5.6.2.4" evidence="5"/>
<dbReference type="Gene3D" id="3.40.50.300">
    <property type="entry name" value="P-loop containing nucleotide triphosphate hydrolases"/>
    <property type="match status" value="2"/>
</dbReference>
<dbReference type="OrthoDB" id="10261556at2759"/>
<dbReference type="AlphaFoldDB" id="A0A0C9TG14"/>
<feature type="domain" description="Helicase ATP-binding" evidence="7">
    <location>
        <begin position="141"/>
        <end position="311"/>
    </location>
</feature>
<keyword evidence="2" id="KW-0547">Nucleotide-binding</keyword>
<dbReference type="GO" id="GO:0005524">
    <property type="term" value="F:ATP binding"/>
    <property type="evidence" value="ECO:0007669"/>
    <property type="project" value="UniProtKB-KW"/>
</dbReference>
<keyword evidence="3" id="KW-0067">ATP-binding</keyword>
<reference evidence="10" key="2">
    <citation type="submission" date="2015-01" db="EMBL/GenBank/DDBJ databases">
        <title>Evolutionary Origins and Diversification of the Mycorrhizal Mutualists.</title>
        <authorList>
            <consortium name="DOE Joint Genome Institute"/>
            <consortium name="Mycorrhizal Genomics Consortium"/>
            <person name="Kohler A."/>
            <person name="Kuo A."/>
            <person name="Nagy L.G."/>
            <person name="Floudas D."/>
            <person name="Copeland A."/>
            <person name="Barry K.W."/>
            <person name="Cichocki N."/>
            <person name="Veneault-Fourrey C."/>
            <person name="LaButti K."/>
            <person name="Lindquist E.A."/>
            <person name="Lipzen A."/>
            <person name="Lundell T."/>
            <person name="Morin E."/>
            <person name="Murat C."/>
            <person name="Riley R."/>
            <person name="Ohm R."/>
            <person name="Sun H."/>
            <person name="Tunlid A."/>
            <person name="Henrissat B."/>
            <person name="Grigoriev I.V."/>
            <person name="Hibbett D.S."/>
            <person name="Martin F."/>
        </authorList>
    </citation>
    <scope>NUCLEOTIDE SEQUENCE [LARGE SCALE GENOMIC DNA]</scope>
    <source>
        <strain evidence="10">ATCC 200175</strain>
    </source>
</reference>
<comment type="similarity">
    <text evidence="1">Belongs to the helicase family. RecQ subfamily.</text>
</comment>
<comment type="catalytic activity">
    <reaction evidence="4">
        <text>Couples ATP hydrolysis with the unwinding of duplex DNA by translocating in the 3'-5' direction.</text>
        <dbReference type="EC" id="5.6.2.4"/>
    </reaction>
</comment>
<evidence type="ECO:0000256" key="3">
    <source>
        <dbReference type="ARBA" id="ARBA00022840"/>
    </source>
</evidence>
<dbReference type="InterPro" id="IPR001650">
    <property type="entry name" value="Helicase_C-like"/>
</dbReference>
<evidence type="ECO:0000256" key="1">
    <source>
        <dbReference type="ARBA" id="ARBA00005446"/>
    </source>
</evidence>
<evidence type="ECO:0000256" key="4">
    <source>
        <dbReference type="ARBA" id="ARBA00034617"/>
    </source>
</evidence>
<dbReference type="InterPro" id="IPR027417">
    <property type="entry name" value="P-loop_NTPase"/>
</dbReference>
<feature type="region of interest" description="Disordered" evidence="6">
    <location>
        <begin position="663"/>
        <end position="684"/>
    </location>
</feature>
<feature type="region of interest" description="Disordered" evidence="6">
    <location>
        <begin position="69"/>
        <end position="89"/>
    </location>
</feature>
<organism evidence="9 10">
    <name type="scientific">Paxillus involutus ATCC 200175</name>
    <dbReference type="NCBI Taxonomy" id="664439"/>
    <lineage>
        <taxon>Eukaryota</taxon>
        <taxon>Fungi</taxon>
        <taxon>Dikarya</taxon>
        <taxon>Basidiomycota</taxon>
        <taxon>Agaricomycotina</taxon>
        <taxon>Agaricomycetes</taxon>
        <taxon>Agaricomycetidae</taxon>
        <taxon>Boletales</taxon>
        <taxon>Paxilineae</taxon>
        <taxon>Paxillaceae</taxon>
        <taxon>Paxillus</taxon>
    </lineage>
</organism>
<evidence type="ECO:0000259" key="7">
    <source>
        <dbReference type="PROSITE" id="PS51192"/>
    </source>
</evidence>
<gene>
    <name evidence="9" type="ORF">PAXINDRAFT_140797</name>
</gene>
<dbReference type="PANTHER" id="PTHR13710:SF154">
    <property type="entry name" value="RECQ HELICASE, PUTATIVE (AFU_ORTHOLOGUE AFUA_6G14720)-RELATED"/>
    <property type="match status" value="1"/>
</dbReference>
<evidence type="ECO:0000259" key="8">
    <source>
        <dbReference type="PROSITE" id="PS51194"/>
    </source>
</evidence>
<dbReference type="Proteomes" id="UP000053647">
    <property type="component" value="Unassembled WGS sequence"/>
</dbReference>